<dbReference type="Proteomes" id="UP000676310">
    <property type="component" value="Unassembled WGS sequence"/>
</dbReference>
<evidence type="ECO:0000313" key="3">
    <source>
        <dbReference type="Proteomes" id="UP000676310"/>
    </source>
</evidence>
<feature type="compositionally biased region" description="Polar residues" evidence="1">
    <location>
        <begin position="41"/>
        <end position="50"/>
    </location>
</feature>
<evidence type="ECO:0000313" key="2">
    <source>
        <dbReference type="EMBL" id="CAG5142783.1"/>
    </source>
</evidence>
<protein>
    <recommendedName>
        <fullName evidence="4">BTB/POZ domain-containing protein</fullName>
    </recommendedName>
</protein>
<proteinExistence type="predicted"/>
<feature type="compositionally biased region" description="Polar residues" evidence="1">
    <location>
        <begin position="202"/>
        <end position="214"/>
    </location>
</feature>
<feature type="region of interest" description="Disordered" evidence="1">
    <location>
        <begin position="139"/>
        <end position="285"/>
    </location>
</feature>
<dbReference type="GeneID" id="67012533"/>
<dbReference type="EMBL" id="CAJRGZ010000015">
    <property type="protein sequence ID" value="CAG5142783.1"/>
    <property type="molecule type" value="Genomic_DNA"/>
</dbReference>
<dbReference type="AlphaFoldDB" id="A0A8J2HVC4"/>
<feature type="compositionally biased region" description="Low complexity" evidence="1">
    <location>
        <begin position="165"/>
        <end position="174"/>
    </location>
</feature>
<sequence length="784" mass="85068">MSDRSGATSRDFAFQISDQAGGASQQHPQQFYGGYHAEHNANASEATSQAHSHDFSAGFHNYTGNAQQHQVMPGHLTGFGLNSSAPAGWDAIDFSDFTNQYEPQGELVQEYQSQIDPTNDFSIPHPVTAGEAAYQAFPQSQSATPTPNAAQSQGQLSPPPPPAQPQQQQRSANQVGMKRKIDSEPSSTVPQSGGIGTENPAKRQNVSRHSSDAATASPVLPAPADARTPSMARTAVHASTEAVPQPVSRENTDTERRKEQSKGTGPQGRVIDVSTPRRVPESPGGLDILPAGKVFPIQIGSELFRLSGASLASDAPSHFSHFFSQQLHDNGGRAGDIRTLYIDRDPDTFRDIALHLQGYHITPRDGEHFVKLYADAQFYSLPRLTKQLFSTDIFVNIGGTPFQIQRDLFSAPGDSPNYFSLGFAHFFSTPSEAFPGLDRDALLRPPSIKPPSVPSRNGQIFGELIQLLQGYNVEIRNEAHRSRLLRDARYFHLKGLEQKIIPCEISYNLKRQESEILIRIEDIRQSGISFIPDRGLSDLDSGSAGVSPNSLSMSKVASPATSTASSSAVLKAGYVSYARPYTDDHANSNVLVVEIASSESTMLYLPLLAQQEPLVEAELRATFHNSTLARVSSLFSVIASKMGLPATQPLGLMYLQSGGGVAAQPVSPANSGVSERRVRVRVDQDCALEVDGSPAELAIGEGAYLGIRRPDKKDGWLWGGKSFNADEGEELEWTIKRAHWRIRVEPIGSDADDKNMQVVLCAVKIEAFTNERIRNSSRGFLGSG</sequence>
<gene>
    <name evidence="2" type="ORF">ALTATR162_LOCUS1222</name>
</gene>
<dbReference type="RefSeq" id="XP_043164752.1">
    <property type="nucleotide sequence ID" value="XM_043308817.1"/>
</dbReference>
<dbReference type="PANTHER" id="PTHR31758:SF2">
    <property type="entry name" value="BTB_POZ DOMAIN-CONTAINING PROTEIN YLR108C"/>
    <property type="match status" value="1"/>
</dbReference>
<evidence type="ECO:0000256" key="1">
    <source>
        <dbReference type="SAM" id="MobiDB-lite"/>
    </source>
</evidence>
<feature type="region of interest" description="Disordered" evidence="1">
    <location>
        <begin position="1"/>
        <end position="51"/>
    </location>
</feature>
<reference evidence="2" key="1">
    <citation type="submission" date="2021-05" db="EMBL/GenBank/DDBJ databases">
        <authorList>
            <person name="Stam R."/>
        </authorList>
    </citation>
    <scope>NUCLEOTIDE SEQUENCE</scope>
    <source>
        <strain evidence="2">CS162</strain>
    </source>
</reference>
<dbReference type="InterPro" id="IPR011333">
    <property type="entry name" value="SKP1/BTB/POZ_sf"/>
</dbReference>
<comment type="caution">
    <text evidence="2">The sequence shown here is derived from an EMBL/GenBank/DDBJ whole genome shotgun (WGS) entry which is preliminary data.</text>
</comment>
<organism evidence="2 3">
    <name type="scientific">Alternaria atra</name>
    <dbReference type="NCBI Taxonomy" id="119953"/>
    <lineage>
        <taxon>Eukaryota</taxon>
        <taxon>Fungi</taxon>
        <taxon>Dikarya</taxon>
        <taxon>Ascomycota</taxon>
        <taxon>Pezizomycotina</taxon>
        <taxon>Dothideomycetes</taxon>
        <taxon>Pleosporomycetidae</taxon>
        <taxon>Pleosporales</taxon>
        <taxon>Pleosporineae</taxon>
        <taxon>Pleosporaceae</taxon>
        <taxon>Alternaria</taxon>
        <taxon>Alternaria sect. Ulocladioides</taxon>
    </lineage>
</organism>
<dbReference type="PANTHER" id="PTHR31758">
    <property type="entry name" value="BTB/POZ DOMAIN-CONTAINING PROTEIN YLR108C"/>
    <property type="match status" value="1"/>
</dbReference>
<feature type="compositionally biased region" description="Polar residues" evidence="1">
    <location>
        <begin position="16"/>
        <end position="29"/>
    </location>
</feature>
<name>A0A8J2HVC4_9PLEO</name>
<keyword evidence="3" id="KW-1185">Reference proteome</keyword>
<dbReference type="OrthoDB" id="2414723at2759"/>
<evidence type="ECO:0008006" key="4">
    <source>
        <dbReference type="Google" id="ProtNLM"/>
    </source>
</evidence>
<feature type="compositionally biased region" description="Basic and acidic residues" evidence="1">
    <location>
        <begin position="250"/>
        <end position="261"/>
    </location>
</feature>
<feature type="compositionally biased region" description="Polar residues" evidence="1">
    <location>
        <begin position="139"/>
        <end position="148"/>
    </location>
</feature>
<dbReference type="Gene3D" id="3.30.710.10">
    <property type="entry name" value="Potassium Channel Kv1.1, Chain A"/>
    <property type="match status" value="2"/>
</dbReference>
<dbReference type="SUPFAM" id="SSF54695">
    <property type="entry name" value="POZ domain"/>
    <property type="match status" value="2"/>
</dbReference>
<accession>A0A8J2HVC4</accession>